<proteinExistence type="predicted"/>
<keyword evidence="3" id="KW-1185">Reference proteome</keyword>
<feature type="compositionally biased region" description="Polar residues" evidence="1">
    <location>
        <begin position="7"/>
        <end position="18"/>
    </location>
</feature>
<dbReference type="EMBL" id="KR136259">
    <property type="protein sequence ID" value="AKG94175.1"/>
    <property type="molecule type" value="Genomic_DNA"/>
</dbReference>
<evidence type="ECO:0000313" key="3">
    <source>
        <dbReference type="Proteomes" id="UP000204415"/>
    </source>
</evidence>
<reference evidence="2 3" key="1">
    <citation type="journal article" date="2015" name="Stand. Genomic Sci.">
        <title>Complete genome sequences of bacteriophages P12002L and P12002S, two lytic phages that infect a marine Polaribacter strain.</title>
        <authorList>
            <person name="Kang I."/>
            <person name="Jang H."/>
            <person name="Cho J.-C."/>
        </authorList>
    </citation>
    <scope>NUCLEOTIDE SEQUENCE [LARGE SCALE GENOMIC DNA]</scope>
</reference>
<dbReference type="GeneID" id="26636162"/>
<protein>
    <submittedName>
        <fullName evidence="2">Terminase small subunit</fullName>
    </submittedName>
</protein>
<dbReference type="InterPro" id="IPR005335">
    <property type="entry name" value="Terminase_ssu"/>
</dbReference>
<dbReference type="OrthoDB" id="30696at10239"/>
<sequence>MSRKTQSHTNKQQSTKSTGVVKVKELSEKHKYIIEEWSSNGYNKTKAVQAACPEVKNSSAAVHVFNAIASKPEGKKYINSIQSRLKQNVHISTQQVLQEFMHGSFTDATDYIGLTAEELKKLPPATRRQIQSFKETERTETDRAGNKITTKTIDIKLINKLDALKETAKIIGAYEIDNNQKKGVIDASKATDETKKALYNAIMLLERDNKAS</sequence>
<dbReference type="Proteomes" id="UP000204415">
    <property type="component" value="Segment"/>
</dbReference>
<gene>
    <name evidence="2" type="ORF">P12002L_0001</name>
</gene>
<dbReference type="KEGG" id="vg:26636162"/>
<accession>A0A0F7IJR2</accession>
<feature type="region of interest" description="Disordered" evidence="1">
    <location>
        <begin position="1"/>
        <end position="20"/>
    </location>
</feature>
<evidence type="ECO:0000256" key="1">
    <source>
        <dbReference type="SAM" id="MobiDB-lite"/>
    </source>
</evidence>
<evidence type="ECO:0000313" key="2">
    <source>
        <dbReference type="EMBL" id="AKG94175.1"/>
    </source>
</evidence>
<dbReference type="RefSeq" id="YP_009209661.1">
    <property type="nucleotide sequence ID" value="NC_028924.1"/>
</dbReference>
<name>A0A0F7IJR2_9CAUD</name>
<dbReference type="Pfam" id="PF03592">
    <property type="entry name" value="Terminase_2"/>
    <property type="match status" value="1"/>
</dbReference>
<dbReference type="GO" id="GO:0051276">
    <property type="term" value="P:chromosome organization"/>
    <property type="evidence" value="ECO:0007669"/>
    <property type="project" value="InterPro"/>
</dbReference>
<organism evidence="2 3">
    <name type="scientific">Polaribacter phage P12002L</name>
    <dbReference type="NCBI Taxonomy" id="1647386"/>
    <lineage>
        <taxon>Viruses</taxon>
        <taxon>Duplodnaviria</taxon>
        <taxon>Heunggongvirae</taxon>
        <taxon>Uroviricota</taxon>
        <taxon>Caudoviricetes</taxon>
        <taxon>Incheonvirus</taxon>
        <taxon>Incheonvirus P12002L</taxon>
    </lineage>
</organism>